<dbReference type="PANTHER" id="PTHR28298:SF1">
    <property type="entry name" value="EISOSOME PROTEIN 1"/>
    <property type="match status" value="1"/>
</dbReference>
<dbReference type="Proteomes" id="UP001287356">
    <property type="component" value="Unassembled WGS sequence"/>
</dbReference>
<feature type="compositionally biased region" description="Basic and acidic residues" evidence="1">
    <location>
        <begin position="509"/>
        <end position="580"/>
    </location>
</feature>
<gene>
    <name evidence="2" type="ORF">B0T24DRAFT_406151</name>
</gene>
<dbReference type="Pfam" id="PF12757">
    <property type="entry name" value="Eisosome1"/>
    <property type="match status" value="1"/>
</dbReference>
<feature type="compositionally biased region" description="Low complexity" evidence="1">
    <location>
        <begin position="764"/>
        <end position="781"/>
    </location>
</feature>
<feature type="compositionally biased region" description="Basic residues" evidence="1">
    <location>
        <begin position="676"/>
        <end position="687"/>
    </location>
</feature>
<feature type="compositionally biased region" description="Basic and acidic residues" evidence="1">
    <location>
        <begin position="853"/>
        <end position="864"/>
    </location>
</feature>
<feature type="compositionally biased region" description="Low complexity" evidence="1">
    <location>
        <begin position="802"/>
        <end position="814"/>
    </location>
</feature>
<organism evidence="2 3">
    <name type="scientific">Lasiosphaeria ovina</name>
    <dbReference type="NCBI Taxonomy" id="92902"/>
    <lineage>
        <taxon>Eukaryota</taxon>
        <taxon>Fungi</taxon>
        <taxon>Dikarya</taxon>
        <taxon>Ascomycota</taxon>
        <taxon>Pezizomycotina</taxon>
        <taxon>Sordariomycetes</taxon>
        <taxon>Sordariomycetidae</taxon>
        <taxon>Sordariales</taxon>
        <taxon>Lasiosphaeriaceae</taxon>
        <taxon>Lasiosphaeria</taxon>
    </lineage>
</organism>
<feature type="compositionally biased region" description="Polar residues" evidence="1">
    <location>
        <begin position="722"/>
        <end position="732"/>
    </location>
</feature>
<accession>A0AAE0JWZ2</accession>
<feature type="compositionally biased region" description="Low complexity" evidence="1">
    <location>
        <begin position="70"/>
        <end position="108"/>
    </location>
</feature>
<keyword evidence="3" id="KW-1185">Reference proteome</keyword>
<feature type="region of interest" description="Disordered" evidence="1">
    <location>
        <begin position="1"/>
        <end position="20"/>
    </location>
</feature>
<feature type="compositionally biased region" description="Basic and acidic residues" evidence="1">
    <location>
        <begin position="815"/>
        <end position="826"/>
    </location>
</feature>
<name>A0AAE0JWZ2_9PEZI</name>
<sequence length="864" mass="91947">MGSTSLAHTAPASSVAGGPYRQGRLRYANAQDLPSFPSTGLKKDGAAASAAASLGWANSKSPEAWKPDPLSSSASAAALLASDGRATSASVSPPAPTASASASASTTPWEPQYSSAGSQAAILAASSAKRHQQQKSLPPSMWGNSAANLAFKASKTPPPPATETLGLARHGSMHAAKGAMAGLRPRSISSPQNPRELYPDQANAASNALSAATIAHRPSTRASAPAPVGDAGAIPYTTMNRLMFTSHPPVKPETDEQNRADVIHASALAMAKRMFTQQQKMIDTARAHASAQGSGGPSSPHGEEQIPTSYGTLQEAAYRLAQERLAKLEEEHQNNRGYQEYYSSPGVPQRSAFGSIRGKLTRRRSASDGDLVEDQRRSQHIRKQMSLFNTKLTEVDEQKRTRDREALLAAAQRNVKAQMKDMDDKLSANAARTAPVNMGDWEVKAHTAAQARFDATRNENEGKIDLGGGKFINQNEVDEIAAKRIQPILDEINEKAERERERRAMLKLEEDKQKEEAERNKMREREVQEIHKKLKEQHKDDEKARLAEIKQEEKRRKEEEKAAKAEQKHAVKDGKQKENEVPVVPIAVATAAMTTGEETEQAKAEAVPEPNPTSDVPEIGEKTATTGGGRSHALSISFHKRQKLRSGKEASASTEKPPASDGEQQPPTSPTSKVKSWLRNRLPRPRAKSSGAATDAPLADQDPTAKDNGGGGFIGGAKLHKTSGSNPSVDDNNNTRHSRSESVSTSMREVAMAGRGEDEVGESATATAAAAAAAAATRARTPSPLGGDGNGDGDSRKGVPNGSVSSMGSSSSDSSMDRFEEARSEQSRPVTPPLRAIKAAVAASVSSGGRSSPFRESRFSENLA</sequence>
<feature type="compositionally biased region" description="Low complexity" evidence="1">
    <location>
        <begin position="835"/>
        <end position="852"/>
    </location>
</feature>
<evidence type="ECO:0000313" key="3">
    <source>
        <dbReference type="Proteomes" id="UP001287356"/>
    </source>
</evidence>
<dbReference type="PANTHER" id="PTHR28298">
    <property type="entry name" value="EISOSOME PROTEIN 1"/>
    <property type="match status" value="1"/>
</dbReference>
<proteinExistence type="predicted"/>
<reference evidence="2" key="2">
    <citation type="submission" date="2023-06" db="EMBL/GenBank/DDBJ databases">
        <authorList>
            <consortium name="Lawrence Berkeley National Laboratory"/>
            <person name="Haridas S."/>
            <person name="Hensen N."/>
            <person name="Bonometti L."/>
            <person name="Westerberg I."/>
            <person name="Brannstrom I.O."/>
            <person name="Guillou S."/>
            <person name="Cros-Aarteil S."/>
            <person name="Calhoun S."/>
            <person name="Kuo A."/>
            <person name="Mondo S."/>
            <person name="Pangilinan J."/>
            <person name="Riley R."/>
            <person name="Labutti K."/>
            <person name="Andreopoulos B."/>
            <person name="Lipzen A."/>
            <person name="Chen C."/>
            <person name="Yanf M."/>
            <person name="Daum C."/>
            <person name="Ng V."/>
            <person name="Clum A."/>
            <person name="Steindorff A."/>
            <person name="Ohm R."/>
            <person name="Martin F."/>
            <person name="Silar P."/>
            <person name="Natvig D."/>
            <person name="Lalanne C."/>
            <person name="Gautier V."/>
            <person name="Ament-Velasquez S.L."/>
            <person name="Kruys A."/>
            <person name="Hutchinson M.I."/>
            <person name="Powell A.J."/>
            <person name="Barry K."/>
            <person name="Miller A.N."/>
            <person name="Grigoriev I.V."/>
            <person name="Debuchy R."/>
            <person name="Gladieux P."/>
            <person name="Thoren M.H."/>
            <person name="Johannesson H."/>
        </authorList>
    </citation>
    <scope>NUCLEOTIDE SEQUENCE</scope>
    <source>
        <strain evidence="2">CBS 958.72</strain>
    </source>
</reference>
<evidence type="ECO:0000256" key="1">
    <source>
        <dbReference type="SAM" id="MobiDB-lite"/>
    </source>
</evidence>
<feature type="region of interest" description="Disordered" evidence="1">
    <location>
        <begin position="51"/>
        <end position="144"/>
    </location>
</feature>
<evidence type="ECO:0008006" key="4">
    <source>
        <dbReference type="Google" id="ProtNLM"/>
    </source>
</evidence>
<feature type="compositionally biased region" description="Low complexity" evidence="1">
    <location>
        <begin position="581"/>
        <end position="596"/>
    </location>
</feature>
<dbReference type="EMBL" id="JAULSN010000008">
    <property type="protein sequence ID" value="KAK3365919.1"/>
    <property type="molecule type" value="Genomic_DNA"/>
</dbReference>
<comment type="caution">
    <text evidence="2">The sequence shown here is derived from an EMBL/GenBank/DDBJ whole genome shotgun (WGS) entry which is preliminary data.</text>
</comment>
<feature type="compositionally biased region" description="Polar residues" evidence="1">
    <location>
        <begin position="662"/>
        <end position="674"/>
    </location>
</feature>
<dbReference type="AlphaFoldDB" id="A0AAE0JWZ2"/>
<protein>
    <recommendedName>
        <fullName evidence="4">Eisosome protein 1</fullName>
    </recommendedName>
</protein>
<feature type="compositionally biased region" description="Polar residues" evidence="1">
    <location>
        <begin position="134"/>
        <end position="144"/>
    </location>
</feature>
<feature type="compositionally biased region" description="Low complexity" evidence="1">
    <location>
        <begin position="288"/>
        <end position="300"/>
    </location>
</feature>
<feature type="region of interest" description="Disordered" evidence="1">
    <location>
        <begin position="509"/>
        <end position="864"/>
    </location>
</feature>
<dbReference type="GO" id="GO:0070941">
    <property type="term" value="P:eisosome assembly"/>
    <property type="evidence" value="ECO:0007669"/>
    <property type="project" value="TreeGrafter"/>
</dbReference>
<feature type="region of interest" description="Disordered" evidence="1">
    <location>
        <begin position="285"/>
        <end position="307"/>
    </location>
</feature>
<evidence type="ECO:0000313" key="2">
    <source>
        <dbReference type="EMBL" id="KAK3365919.1"/>
    </source>
</evidence>
<reference evidence="2" key="1">
    <citation type="journal article" date="2023" name="Mol. Phylogenet. Evol.">
        <title>Genome-scale phylogeny and comparative genomics of the fungal order Sordariales.</title>
        <authorList>
            <person name="Hensen N."/>
            <person name="Bonometti L."/>
            <person name="Westerberg I."/>
            <person name="Brannstrom I.O."/>
            <person name="Guillou S."/>
            <person name="Cros-Aarteil S."/>
            <person name="Calhoun S."/>
            <person name="Haridas S."/>
            <person name="Kuo A."/>
            <person name="Mondo S."/>
            <person name="Pangilinan J."/>
            <person name="Riley R."/>
            <person name="LaButti K."/>
            <person name="Andreopoulos B."/>
            <person name="Lipzen A."/>
            <person name="Chen C."/>
            <person name="Yan M."/>
            <person name="Daum C."/>
            <person name="Ng V."/>
            <person name="Clum A."/>
            <person name="Steindorff A."/>
            <person name="Ohm R.A."/>
            <person name="Martin F."/>
            <person name="Silar P."/>
            <person name="Natvig D.O."/>
            <person name="Lalanne C."/>
            <person name="Gautier V."/>
            <person name="Ament-Velasquez S.L."/>
            <person name="Kruys A."/>
            <person name="Hutchinson M.I."/>
            <person name="Powell A.J."/>
            <person name="Barry K."/>
            <person name="Miller A.N."/>
            <person name="Grigoriev I.V."/>
            <person name="Debuchy R."/>
            <person name="Gladieux P."/>
            <person name="Hiltunen Thoren M."/>
            <person name="Johannesson H."/>
        </authorList>
    </citation>
    <scope>NUCLEOTIDE SEQUENCE</scope>
    <source>
        <strain evidence="2">CBS 958.72</strain>
    </source>
</reference>
<dbReference type="InterPro" id="IPR024527">
    <property type="entry name" value="Eisosome1"/>
</dbReference>